<proteinExistence type="predicted"/>
<comment type="caution">
    <text evidence="2">The sequence shown here is derived from an EMBL/GenBank/DDBJ whole genome shotgun (WGS) entry which is preliminary data.</text>
</comment>
<keyword evidence="2" id="KW-0808">Transferase</keyword>
<dbReference type="Proteomes" id="UP000531659">
    <property type="component" value="Unassembled WGS sequence"/>
</dbReference>
<reference evidence="2 3" key="1">
    <citation type="submission" date="2020-05" db="EMBL/GenBank/DDBJ databases">
        <title>Complete genome of Clostridium estertheticum subspecies estertheticum, isolated from Vacuum packed lamb meat from New Zealand imported to Switzerland.</title>
        <authorList>
            <person name="Wambui J."/>
            <person name="Stevens M.J.A."/>
            <person name="Stephan R."/>
        </authorList>
    </citation>
    <scope>NUCLEOTIDE SEQUENCE [LARGE SCALE GENOMIC DNA]</scope>
    <source>
        <strain evidence="2 3">CEST001</strain>
    </source>
</reference>
<dbReference type="CDD" id="cd04301">
    <property type="entry name" value="NAT_SF"/>
    <property type="match status" value="1"/>
</dbReference>
<dbReference type="PROSITE" id="PS51186">
    <property type="entry name" value="GNAT"/>
    <property type="match status" value="1"/>
</dbReference>
<dbReference type="EMBL" id="JABEYB010000013">
    <property type="protein sequence ID" value="NNU77507.1"/>
    <property type="molecule type" value="Genomic_DNA"/>
</dbReference>
<dbReference type="InterPro" id="IPR016181">
    <property type="entry name" value="Acyl_CoA_acyltransferase"/>
</dbReference>
<dbReference type="RefSeq" id="WP_171298144.1">
    <property type="nucleotide sequence ID" value="NZ_CP087098.1"/>
</dbReference>
<dbReference type="PANTHER" id="PTHR43792">
    <property type="entry name" value="GNAT FAMILY, PUTATIVE (AFU_ORTHOLOGUE AFUA_3G00765)-RELATED-RELATED"/>
    <property type="match status" value="1"/>
</dbReference>
<feature type="domain" description="N-acetyltransferase" evidence="1">
    <location>
        <begin position="15"/>
        <end position="177"/>
    </location>
</feature>
<gene>
    <name evidence="2" type="ORF">HLQ16_16355</name>
</gene>
<dbReference type="Gene3D" id="3.40.630.30">
    <property type="match status" value="1"/>
</dbReference>
<organism evidence="2 3">
    <name type="scientific">Clostridium estertheticum</name>
    <dbReference type="NCBI Taxonomy" id="238834"/>
    <lineage>
        <taxon>Bacteria</taxon>
        <taxon>Bacillati</taxon>
        <taxon>Bacillota</taxon>
        <taxon>Clostridia</taxon>
        <taxon>Eubacteriales</taxon>
        <taxon>Clostridiaceae</taxon>
        <taxon>Clostridium</taxon>
    </lineage>
</organism>
<dbReference type="InterPro" id="IPR000182">
    <property type="entry name" value="GNAT_dom"/>
</dbReference>
<dbReference type="AlphaFoldDB" id="A0A7Y3SYF2"/>
<dbReference type="Pfam" id="PF13302">
    <property type="entry name" value="Acetyltransf_3"/>
    <property type="match status" value="1"/>
</dbReference>
<accession>A0A7Y3SYF2</accession>
<evidence type="ECO:0000313" key="3">
    <source>
        <dbReference type="Proteomes" id="UP000531659"/>
    </source>
</evidence>
<dbReference type="InterPro" id="IPR051531">
    <property type="entry name" value="N-acetyltransferase"/>
</dbReference>
<dbReference type="SUPFAM" id="SSF55729">
    <property type="entry name" value="Acyl-CoA N-acyltransferases (Nat)"/>
    <property type="match status" value="1"/>
</dbReference>
<sequence length="186" mass="21976">MLTHVGTAKIETERLILRNFEYTDDENMLKYWISDPEIQSPYSEPVYSTKQEVKELLDKYLSSYEKDGYYRWAVILKETDECIGQIAYFLVDNNNNFAEIEYCIGSLFQRKGLATEATKAVIKYGFDKMNLHKVQICHKSINIPSRKVIEKCGLVYEGTLRDFFYHDGEYIDRLYYSILKDEFMSK</sequence>
<evidence type="ECO:0000313" key="2">
    <source>
        <dbReference type="EMBL" id="NNU77507.1"/>
    </source>
</evidence>
<protein>
    <submittedName>
        <fullName evidence="2">GNAT family N-acetyltransferase</fullName>
    </submittedName>
</protein>
<evidence type="ECO:0000259" key="1">
    <source>
        <dbReference type="PROSITE" id="PS51186"/>
    </source>
</evidence>
<name>A0A7Y3SYF2_9CLOT</name>
<dbReference type="GO" id="GO:0016747">
    <property type="term" value="F:acyltransferase activity, transferring groups other than amino-acyl groups"/>
    <property type="evidence" value="ECO:0007669"/>
    <property type="project" value="InterPro"/>
</dbReference>